<dbReference type="Proteomes" id="UP001050691">
    <property type="component" value="Unassembled WGS sequence"/>
</dbReference>
<dbReference type="AlphaFoldDB" id="A0AAV5AT04"/>
<protein>
    <submittedName>
        <fullName evidence="1">Uncharacterized protein</fullName>
    </submittedName>
</protein>
<name>A0AAV5AT04_9AGAM</name>
<accession>A0AAV5AT04</accession>
<keyword evidence="2" id="KW-1185">Reference proteome</keyword>
<reference evidence="1" key="1">
    <citation type="submission" date="2021-10" db="EMBL/GenBank/DDBJ databases">
        <title>De novo Genome Assembly of Clathrus columnatus (Basidiomycota, Fungi) Using Illumina and Nanopore Sequence Data.</title>
        <authorList>
            <person name="Ogiso-Tanaka E."/>
            <person name="Itagaki H."/>
            <person name="Hosoya T."/>
            <person name="Hosaka K."/>
        </authorList>
    </citation>
    <scope>NUCLEOTIDE SEQUENCE</scope>
    <source>
        <strain evidence="1">MO-923</strain>
    </source>
</reference>
<evidence type="ECO:0000313" key="2">
    <source>
        <dbReference type="Proteomes" id="UP001050691"/>
    </source>
</evidence>
<proteinExistence type="predicted"/>
<sequence>MTLLLQFFNKSALGRFHQNIITEMGERQDFVGVGNMDTSSESGDDLWGGSLDILPIGPKAVKPYARR</sequence>
<gene>
    <name evidence="1" type="ORF">Clacol_009749</name>
</gene>
<organism evidence="1 2">
    <name type="scientific">Clathrus columnatus</name>
    <dbReference type="NCBI Taxonomy" id="1419009"/>
    <lineage>
        <taxon>Eukaryota</taxon>
        <taxon>Fungi</taxon>
        <taxon>Dikarya</taxon>
        <taxon>Basidiomycota</taxon>
        <taxon>Agaricomycotina</taxon>
        <taxon>Agaricomycetes</taxon>
        <taxon>Phallomycetidae</taxon>
        <taxon>Phallales</taxon>
        <taxon>Clathraceae</taxon>
        <taxon>Clathrus</taxon>
    </lineage>
</organism>
<dbReference type="EMBL" id="BPWL01000011">
    <property type="protein sequence ID" value="GJJ15471.1"/>
    <property type="molecule type" value="Genomic_DNA"/>
</dbReference>
<evidence type="ECO:0000313" key="1">
    <source>
        <dbReference type="EMBL" id="GJJ15471.1"/>
    </source>
</evidence>
<comment type="caution">
    <text evidence="1">The sequence shown here is derived from an EMBL/GenBank/DDBJ whole genome shotgun (WGS) entry which is preliminary data.</text>
</comment>